<gene>
    <name evidence="6" type="ORF">BpHYR1_005733</name>
</gene>
<dbReference type="GO" id="GO:0006506">
    <property type="term" value="P:GPI anchor biosynthetic process"/>
    <property type="evidence" value="ECO:0007669"/>
    <property type="project" value="InterPro"/>
</dbReference>
<keyword evidence="2 5" id="KW-0812">Transmembrane</keyword>
<dbReference type="GO" id="GO:0016020">
    <property type="term" value="C:membrane"/>
    <property type="evidence" value="ECO:0007669"/>
    <property type="project" value="UniProtKB-SubCell"/>
</dbReference>
<accession>A0A3M7S239</accession>
<evidence type="ECO:0000256" key="2">
    <source>
        <dbReference type="ARBA" id="ARBA00022692"/>
    </source>
</evidence>
<reference evidence="6 7" key="1">
    <citation type="journal article" date="2018" name="Sci. Rep.">
        <title>Genomic signatures of local adaptation to the degree of environmental predictability in rotifers.</title>
        <authorList>
            <person name="Franch-Gras L."/>
            <person name="Hahn C."/>
            <person name="Garcia-Roger E.M."/>
            <person name="Carmona M.J."/>
            <person name="Serra M."/>
            <person name="Gomez A."/>
        </authorList>
    </citation>
    <scope>NUCLEOTIDE SEQUENCE [LARGE SCALE GENOMIC DNA]</scope>
    <source>
        <strain evidence="6">HYR1</strain>
    </source>
</reference>
<proteinExistence type="predicted"/>
<dbReference type="GO" id="GO:0072659">
    <property type="term" value="P:protein localization to plasma membrane"/>
    <property type="evidence" value="ECO:0007669"/>
    <property type="project" value="TreeGrafter"/>
</dbReference>
<feature type="transmembrane region" description="Helical" evidence="5">
    <location>
        <begin position="15"/>
        <end position="37"/>
    </location>
</feature>
<dbReference type="PANTHER" id="PTHR20661:SF0">
    <property type="entry name" value="PHOSPHATIDYLINOSITOL-GLYCAN BIOSYNTHESIS CLASS W PROTEIN"/>
    <property type="match status" value="1"/>
</dbReference>
<dbReference type="AlphaFoldDB" id="A0A3M7S239"/>
<dbReference type="GO" id="GO:0005783">
    <property type="term" value="C:endoplasmic reticulum"/>
    <property type="evidence" value="ECO:0007669"/>
    <property type="project" value="TreeGrafter"/>
</dbReference>
<evidence type="ECO:0000256" key="3">
    <source>
        <dbReference type="ARBA" id="ARBA00022989"/>
    </source>
</evidence>
<keyword evidence="3 5" id="KW-1133">Transmembrane helix</keyword>
<evidence type="ECO:0000256" key="4">
    <source>
        <dbReference type="ARBA" id="ARBA00023136"/>
    </source>
</evidence>
<dbReference type="Proteomes" id="UP000276133">
    <property type="component" value="Unassembled WGS sequence"/>
</dbReference>
<dbReference type="EMBL" id="REGN01002174">
    <property type="protein sequence ID" value="RNA29709.1"/>
    <property type="molecule type" value="Genomic_DNA"/>
</dbReference>
<dbReference type="STRING" id="10195.A0A3M7S239"/>
<dbReference type="PANTHER" id="PTHR20661">
    <property type="entry name" value="PHOSPHATIDYLINOSITOL-GLYCAN BIOSYNTHESIS CLASS W PROTEIN"/>
    <property type="match status" value="1"/>
</dbReference>
<evidence type="ECO:0000313" key="6">
    <source>
        <dbReference type="EMBL" id="RNA29709.1"/>
    </source>
</evidence>
<feature type="transmembrane region" description="Helical" evidence="5">
    <location>
        <begin position="150"/>
        <end position="168"/>
    </location>
</feature>
<organism evidence="6 7">
    <name type="scientific">Brachionus plicatilis</name>
    <name type="common">Marine rotifer</name>
    <name type="synonym">Brachionus muelleri</name>
    <dbReference type="NCBI Taxonomy" id="10195"/>
    <lineage>
        <taxon>Eukaryota</taxon>
        <taxon>Metazoa</taxon>
        <taxon>Spiralia</taxon>
        <taxon>Gnathifera</taxon>
        <taxon>Rotifera</taxon>
        <taxon>Eurotatoria</taxon>
        <taxon>Monogononta</taxon>
        <taxon>Pseudotrocha</taxon>
        <taxon>Ploima</taxon>
        <taxon>Brachionidae</taxon>
        <taxon>Brachionus</taxon>
    </lineage>
</organism>
<comment type="caution">
    <text evidence="6">The sequence shown here is derived from an EMBL/GenBank/DDBJ whole genome shotgun (WGS) entry which is preliminary data.</text>
</comment>
<name>A0A3M7S239_BRAPC</name>
<feature type="transmembrane region" description="Helical" evidence="5">
    <location>
        <begin position="108"/>
        <end position="129"/>
    </location>
</feature>
<evidence type="ECO:0000256" key="1">
    <source>
        <dbReference type="ARBA" id="ARBA00004141"/>
    </source>
</evidence>
<dbReference type="InterPro" id="IPR009447">
    <property type="entry name" value="PIGW/GWT1"/>
</dbReference>
<evidence type="ECO:0000313" key="7">
    <source>
        <dbReference type="Proteomes" id="UP000276133"/>
    </source>
</evidence>
<sequence length="196" mass="23103">MQQRLSTSSSSNLVLYFHFLPLFTLKNFEYFLFLDVLRNLRFLRTKNFLNVLASPFDCVIKGSSKKAFFISLFIGVVYQSFLMIESFSDYLLEYDKQRTTLIDKNKEGIFSTIGYISLYFFGESICYELKRILNNREAKNDHLAVSKKCGFTLLVFSIIFFIFTHLNSAYIQDVSRRICNLSFIFYTSFLVFYPKD</sequence>
<dbReference type="OrthoDB" id="15270at2759"/>
<dbReference type="Pfam" id="PF06423">
    <property type="entry name" value="GWT1"/>
    <property type="match status" value="1"/>
</dbReference>
<comment type="subcellular location">
    <subcellularLocation>
        <location evidence="1">Membrane</location>
        <topology evidence="1">Multi-pass membrane protein</topology>
    </subcellularLocation>
</comment>
<protein>
    <submittedName>
        <fullName evidence="6">Phosphatidylinositol-glycan biosynthesis class W-like</fullName>
    </submittedName>
</protein>
<keyword evidence="4 5" id="KW-0472">Membrane</keyword>
<feature type="transmembrane region" description="Helical" evidence="5">
    <location>
        <begin position="67"/>
        <end position="88"/>
    </location>
</feature>
<dbReference type="GO" id="GO:0032216">
    <property type="term" value="F:glucosaminyl-phosphatidylinositol O-acyltransferase activity"/>
    <property type="evidence" value="ECO:0007669"/>
    <property type="project" value="TreeGrafter"/>
</dbReference>
<keyword evidence="7" id="KW-1185">Reference proteome</keyword>
<evidence type="ECO:0000256" key="5">
    <source>
        <dbReference type="SAM" id="Phobius"/>
    </source>
</evidence>